<dbReference type="InterPro" id="IPR019011">
    <property type="entry name" value="Cryptic/Cripto_CFC-dom"/>
</dbReference>
<feature type="chain" id="PRO_5035905439" description="EGF-like domain-containing protein" evidence="6">
    <location>
        <begin position="25"/>
        <end position="192"/>
    </location>
</feature>
<keyword evidence="5" id="KW-0812">Transmembrane</keyword>
<evidence type="ECO:0000256" key="5">
    <source>
        <dbReference type="SAM" id="Phobius"/>
    </source>
</evidence>
<proteinExistence type="inferred from homology"/>
<dbReference type="Proteomes" id="UP000812440">
    <property type="component" value="Chromosome 1"/>
</dbReference>
<name>A0A8T2KG47_9PIPI</name>
<sequence length="192" mass="21597">MLLSYRFLGIFAIAARYFITCCNGESCVGLLCDHASLSWVDKNNTMAQNLHDAANASPGKNPHKSAKSLPFLGITDSRKLNKKCCQNGGTCFLGTFCICPKQFTGRHCERERRPPSCAGVPHGDWIQKDCLLCRCISGVLHCFKSEFEDCGHVQEEDDLRSKGFGMQNIFTIYRLFIIYIICTIFRKLSFGF</sequence>
<dbReference type="AlphaFoldDB" id="A0A8T2KG47"/>
<comment type="caution">
    <text evidence="8">The sequence shown here is derived from an EMBL/GenBank/DDBJ whole genome shotgun (WGS) entry which is preliminary data.</text>
</comment>
<dbReference type="OrthoDB" id="9893603at2759"/>
<evidence type="ECO:0000256" key="1">
    <source>
        <dbReference type="ARBA" id="ARBA00007384"/>
    </source>
</evidence>
<evidence type="ECO:0000259" key="7">
    <source>
        <dbReference type="PROSITE" id="PS00022"/>
    </source>
</evidence>
<comment type="similarity">
    <text evidence="1">Belongs to the EGF-CFC (Cripto-1/FRL1/Cryptic) family.</text>
</comment>
<evidence type="ECO:0000313" key="9">
    <source>
        <dbReference type="Proteomes" id="UP000812440"/>
    </source>
</evidence>
<evidence type="ECO:0000256" key="4">
    <source>
        <dbReference type="ARBA" id="ARBA00023180"/>
    </source>
</evidence>
<reference evidence="8" key="1">
    <citation type="thesis" date="2020" institute="ProQuest LLC" country="789 East Eisenhower Parkway, Ann Arbor, MI, USA">
        <title>Comparative Genomics and Chromosome Evolution.</title>
        <authorList>
            <person name="Mudd A.B."/>
        </authorList>
    </citation>
    <scope>NUCLEOTIDE SEQUENCE</scope>
    <source>
        <strain evidence="8">Female2</strain>
        <tissue evidence="8">Blood</tissue>
    </source>
</reference>
<keyword evidence="4" id="KW-0325">Glycoprotein</keyword>
<feature type="transmembrane region" description="Helical" evidence="5">
    <location>
        <begin position="164"/>
        <end position="185"/>
    </location>
</feature>
<dbReference type="Gene3D" id="2.10.25.10">
    <property type="entry name" value="Laminin"/>
    <property type="match status" value="1"/>
</dbReference>
<dbReference type="FunFam" id="2.10.25.10:FF:000421">
    <property type="entry name" value="Teratocarcinoma-derived growth factor"/>
    <property type="match status" value="1"/>
</dbReference>
<feature type="signal peptide" evidence="6">
    <location>
        <begin position="1"/>
        <end position="24"/>
    </location>
</feature>
<evidence type="ECO:0000256" key="2">
    <source>
        <dbReference type="ARBA" id="ARBA00022536"/>
    </source>
</evidence>
<keyword evidence="5" id="KW-1133">Transmembrane helix</keyword>
<accession>A0A8T2KG47</accession>
<dbReference type="GO" id="GO:0007165">
    <property type="term" value="P:signal transduction"/>
    <property type="evidence" value="ECO:0007669"/>
    <property type="project" value="UniProtKB-ARBA"/>
</dbReference>
<protein>
    <recommendedName>
        <fullName evidence="7">EGF-like domain-containing protein</fullName>
    </recommendedName>
</protein>
<dbReference type="Pfam" id="PF09443">
    <property type="entry name" value="CFC"/>
    <property type="match status" value="1"/>
</dbReference>
<keyword evidence="9" id="KW-1185">Reference proteome</keyword>
<keyword evidence="6" id="KW-0732">Signal</keyword>
<keyword evidence="3" id="KW-1015">Disulfide bond</keyword>
<keyword evidence="2" id="KW-0245">EGF-like domain</keyword>
<evidence type="ECO:0000256" key="6">
    <source>
        <dbReference type="SAM" id="SignalP"/>
    </source>
</evidence>
<dbReference type="PROSITE" id="PS00022">
    <property type="entry name" value="EGF_1"/>
    <property type="match status" value="1"/>
</dbReference>
<dbReference type="CDD" id="cd00054">
    <property type="entry name" value="EGF_CA"/>
    <property type="match status" value="1"/>
</dbReference>
<dbReference type="SUPFAM" id="SSF57196">
    <property type="entry name" value="EGF/Laminin"/>
    <property type="match status" value="2"/>
</dbReference>
<organism evidence="8 9">
    <name type="scientific">Hymenochirus boettgeri</name>
    <name type="common">Congo dwarf clawed frog</name>
    <dbReference type="NCBI Taxonomy" id="247094"/>
    <lineage>
        <taxon>Eukaryota</taxon>
        <taxon>Metazoa</taxon>
        <taxon>Chordata</taxon>
        <taxon>Craniata</taxon>
        <taxon>Vertebrata</taxon>
        <taxon>Euteleostomi</taxon>
        <taxon>Amphibia</taxon>
        <taxon>Batrachia</taxon>
        <taxon>Anura</taxon>
        <taxon>Pipoidea</taxon>
        <taxon>Pipidae</taxon>
        <taxon>Pipinae</taxon>
        <taxon>Hymenochirus</taxon>
    </lineage>
</organism>
<keyword evidence="5" id="KW-0472">Membrane</keyword>
<dbReference type="EMBL" id="JAACNH010000001">
    <property type="protein sequence ID" value="KAG8455332.1"/>
    <property type="molecule type" value="Genomic_DNA"/>
</dbReference>
<evidence type="ECO:0000313" key="8">
    <source>
        <dbReference type="EMBL" id="KAG8455332.1"/>
    </source>
</evidence>
<dbReference type="InterPro" id="IPR000742">
    <property type="entry name" value="EGF"/>
</dbReference>
<evidence type="ECO:0000256" key="3">
    <source>
        <dbReference type="ARBA" id="ARBA00023157"/>
    </source>
</evidence>
<feature type="domain" description="EGF-like" evidence="7">
    <location>
        <begin position="97"/>
        <end position="108"/>
    </location>
</feature>
<gene>
    <name evidence="8" type="ORF">GDO86_001508</name>
</gene>